<name>A0A1H1EE91_9EURY</name>
<keyword evidence="6" id="KW-1185">Reference proteome</keyword>
<dbReference type="Proteomes" id="UP000199289">
    <property type="component" value="Unassembled WGS sequence"/>
</dbReference>
<reference evidence="4" key="2">
    <citation type="submission" date="2016-10" db="EMBL/GenBank/DDBJ databases">
        <authorList>
            <person name="de Groot N.N."/>
        </authorList>
    </citation>
    <scope>NUCLEOTIDE SEQUENCE [LARGE SCALE GENOMIC DNA]</scope>
    <source>
        <strain evidence="4">CGMCC 1.12397</strain>
    </source>
</reference>
<sequence>MSADSSLTVERDRRVVERPERTLYADAYYAESGEATDRPVVAFVYGGAWETGARGQFARWALDAASEGFVAVELSYRLSDEATFPAQIRDVRAGLAWARENAESFGGDPDRLAAVGHSAGAHLAVLSALAPEGEFGDDSPVRTRPDSVVGISGPYAFDGDDEDGVTERFLGGTPEEVPHRYEAAQPVNHVSGGAPPTLLLHGEEDEVVPAESSEGLAEAMAAAGDEAEVRTYPEADHVFLHSSYWYPRVREDAFSFLRESLN</sequence>
<organism evidence="4 5">
    <name type="scientific">Halopelagius longus</name>
    <dbReference type="NCBI Taxonomy" id="1236180"/>
    <lineage>
        <taxon>Archaea</taxon>
        <taxon>Methanobacteriati</taxon>
        <taxon>Methanobacteriota</taxon>
        <taxon>Stenosarchaea group</taxon>
        <taxon>Halobacteria</taxon>
        <taxon>Halobacteriales</taxon>
        <taxon>Haloferacaceae</taxon>
    </lineage>
</organism>
<keyword evidence="1 3" id="KW-0378">Hydrolase</keyword>
<evidence type="ECO:0000256" key="1">
    <source>
        <dbReference type="ARBA" id="ARBA00022801"/>
    </source>
</evidence>
<evidence type="ECO:0000259" key="2">
    <source>
        <dbReference type="Pfam" id="PF20434"/>
    </source>
</evidence>
<protein>
    <submittedName>
        <fullName evidence="4">Acetyl esterase/lipase</fullName>
    </submittedName>
    <submittedName>
        <fullName evidence="3">Alpha/beta hydrolase</fullName>
    </submittedName>
</protein>
<reference evidence="5" key="1">
    <citation type="submission" date="2016-10" db="EMBL/GenBank/DDBJ databases">
        <authorList>
            <person name="Varghese N."/>
            <person name="Submissions S."/>
        </authorList>
    </citation>
    <scope>NUCLEOTIDE SEQUENCE [LARGE SCALE GENOMIC DNA]</scope>
    <source>
        <strain evidence="5">CGMCC 1.12397</strain>
    </source>
</reference>
<evidence type="ECO:0000313" key="3">
    <source>
        <dbReference type="EMBL" id="RDI71721.1"/>
    </source>
</evidence>
<accession>A0A1H1EE91</accession>
<dbReference type="PANTHER" id="PTHR48081">
    <property type="entry name" value="AB HYDROLASE SUPERFAMILY PROTEIN C4A8.06C"/>
    <property type="match status" value="1"/>
</dbReference>
<gene>
    <name evidence="3" type="ORF">DWB78_08270</name>
    <name evidence="4" type="ORF">SAMN05216278_2865</name>
</gene>
<feature type="domain" description="BD-FAE-like" evidence="2">
    <location>
        <begin position="28"/>
        <end position="219"/>
    </location>
</feature>
<dbReference type="Gene3D" id="3.40.50.1820">
    <property type="entry name" value="alpha/beta hydrolase"/>
    <property type="match status" value="1"/>
</dbReference>
<dbReference type="InterPro" id="IPR029058">
    <property type="entry name" value="AB_hydrolase_fold"/>
</dbReference>
<dbReference type="InterPro" id="IPR050300">
    <property type="entry name" value="GDXG_lipolytic_enzyme"/>
</dbReference>
<reference evidence="3 6" key="3">
    <citation type="submission" date="2018-07" db="EMBL/GenBank/DDBJ databases">
        <title>Genome sequence of extremly halophilic archaeon Halopelagius longus strain BC12-B1.</title>
        <authorList>
            <person name="Zhang X."/>
        </authorList>
    </citation>
    <scope>NUCLEOTIDE SEQUENCE [LARGE SCALE GENOMIC DNA]</scope>
    <source>
        <strain evidence="3 6">BC12-B1</strain>
    </source>
</reference>
<evidence type="ECO:0000313" key="6">
    <source>
        <dbReference type="Proteomes" id="UP000255421"/>
    </source>
</evidence>
<dbReference type="OrthoDB" id="33195at2157"/>
<dbReference type="GO" id="GO:0016787">
    <property type="term" value="F:hydrolase activity"/>
    <property type="evidence" value="ECO:0007669"/>
    <property type="project" value="UniProtKB-KW"/>
</dbReference>
<dbReference type="Proteomes" id="UP000255421">
    <property type="component" value="Unassembled WGS sequence"/>
</dbReference>
<dbReference type="InterPro" id="IPR049492">
    <property type="entry name" value="BD-FAE-like_dom"/>
</dbReference>
<dbReference type="Pfam" id="PF20434">
    <property type="entry name" value="BD-FAE"/>
    <property type="match status" value="1"/>
</dbReference>
<dbReference type="EMBL" id="FNKQ01000003">
    <property type="protein sequence ID" value="SDQ87072.1"/>
    <property type="molecule type" value="Genomic_DNA"/>
</dbReference>
<dbReference type="EMBL" id="QQST01000001">
    <property type="protein sequence ID" value="RDI71721.1"/>
    <property type="molecule type" value="Genomic_DNA"/>
</dbReference>
<dbReference type="SUPFAM" id="SSF53474">
    <property type="entry name" value="alpha/beta-Hydrolases"/>
    <property type="match status" value="1"/>
</dbReference>
<evidence type="ECO:0000313" key="4">
    <source>
        <dbReference type="EMBL" id="SDQ87072.1"/>
    </source>
</evidence>
<proteinExistence type="predicted"/>
<evidence type="ECO:0000313" key="5">
    <source>
        <dbReference type="Proteomes" id="UP000199289"/>
    </source>
</evidence>
<dbReference type="AlphaFoldDB" id="A0A1H1EE91"/>
<dbReference type="RefSeq" id="WP_092538357.1">
    <property type="nucleotide sequence ID" value="NZ_FNKQ01000003.1"/>
</dbReference>